<evidence type="ECO:0000313" key="3">
    <source>
        <dbReference type="Proteomes" id="UP000010556"/>
    </source>
</evidence>
<evidence type="ECO:0000313" key="2">
    <source>
        <dbReference type="EMBL" id="ELK36792.1"/>
    </source>
</evidence>
<protein>
    <submittedName>
        <fullName evidence="2">Leucine-rich repeat-containing protein 27</fullName>
    </submittedName>
</protein>
<feature type="region of interest" description="Disordered" evidence="1">
    <location>
        <begin position="768"/>
        <end position="805"/>
    </location>
</feature>
<evidence type="ECO:0000256" key="1">
    <source>
        <dbReference type="SAM" id="MobiDB-lite"/>
    </source>
</evidence>
<dbReference type="Proteomes" id="UP000010556">
    <property type="component" value="Unassembled WGS sequence"/>
</dbReference>
<feature type="region of interest" description="Disordered" evidence="1">
    <location>
        <begin position="260"/>
        <end position="316"/>
    </location>
</feature>
<feature type="region of interest" description="Disordered" evidence="1">
    <location>
        <begin position="585"/>
        <end position="627"/>
    </location>
</feature>
<reference evidence="3" key="1">
    <citation type="journal article" date="2013" name="Science">
        <title>Comparative analysis of bat genomes provides insight into the evolution of flight and immunity.</title>
        <authorList>
            <person name="Zhang G."/>
            <person name="Cowled C."/>
            <person name="Shi Z."/>
            <person name="Huang Z."/>
            <person name="Bishop-Lilly K.A."/>
            <person name="Fang X."/>
            <person name="Wynne J.W."/>
            <person name="Xiong Z."/>
            <person name="Baker M.L."/>
            <person name="Zhao W."/>
            <person name="Tachedjian M."/>
            <person name="Zhu Y."/>
            <person name="Zhou P."/>
            <person name="Jiang X."/>
            <person name="Ng J."/>
            <person name="Yang L."/>
            <person name="Wu L."/>
            <person name="Xiao J."/>
            <person name="Feng Y."/>
            <person name="Chen Y."/>
            <person name="Sun X."/>
            <person name="Zhang Y."/>
            <person name="Marsh G.A."/>
            <person name="Crameri G."/>
            <person name="Broder C.C."/>
            <person name="Frey K.G."/>
            <person name="Wang L.F."/>
            <person name="Wang J."/>
        </authorList>
    </citation>
    <scope>NUCLEOTIDE SEQUENCE [LARGE SCALE GENOMIC DNA]</scope>
</reference>
<gene>
    <name evidence="2" type="ORF">MDA_GLEAN10021264</name>
</gene>
<name>L5MEN3_MYODS</name>
<dbReference type="AlphaFoldDB" id="L5MEN3"/>
<sequence length="811" mass="87978">MANADLALLCAKHCPPGNVTTLRALNLRHCPLEFPPQVIVQKGPAAILRFLQGSAAKLSSRRDPAASQAMHLSQLPYPLLALPEECAPDGGTANSQAPKGTRLKEMEGPFPPVERLDLSELRKSADSCEDWPSEEEIRRFWKLRQEIVEKEQVEVLQNQLLAMELPPNLRAVLRTREEARPNPRHALRRKIPSFKGALPGLALAHPAGTGTAKEAEQLEERRASAFRELREKQALMEQRRRDRRALLEWREQAQTLRKRKRELGKLRPPRRTLEAPKLPFATDLIDDEKMAPPGKGAQLKEKSPHASNEPRPFQERDLEGRLQQHVRQMQERRKAFQGLAPFKEMRRATEDLEVAGPAPPATPRPRRRLGSGSDPDRELRKHEDPDGGGETTASATTRRSKRERREEDQALVPRSPAIKISYSTPQGKGEVVEIPSRVHGSLEPFCPPQALPSAPDPEAARDRPPDGPSASIPKLKLTRPVPPSADLPPPKIRLKPHRLGAGEQEPVYRAELVEELNGRGQGAQASSPAHPASGSAHGALADLSSGSSGEDDDFKTCRQGKHGRDSLAFLTSCSGSRTDYARESLWSSDSLDESKSSSSEVTSPDTCDLSSGDGVSVPSTSKRAGQTVPPLTVRLHTQSISKCVTEDGRTVAVGDIVWGALTSQKSALRGSSLIPGLHFLLQVLIAGPADGCTPDGVRGPRALEGSAVLCCTFVFGQGPSTGQQHSAWDPSSLALPASAMLSRAAGHWSPVTDDEGMAVLLELPTSGVSSMPPIPSEGPRVPSGRLRAEPRQARGGQPGAGLPGRSRCVWL</sequence>
<dbReference type="EMBL" id="KB101169">
    <property type="protein sequence ID" value="ELK36792.1"/>
    <property type="molecule type" value="Genomic_DNA"/>
</dbReference>
<feature type="compositionally biased region" description="Low complexity" evidence="1">
    <location>
        <begin position="522"/>
        <end position="548"/>
    </location>
</feature>
<organism evidence="2 3">
    <name type="scientific">Myotis davidii</name>
    <name type="common">David's myotis</name>
    <dbReference type="NCBI Taxonomy" id="225400"/>
    <lineage>
        <taxon>Eukaryota</taxon>
        <taxon>Metazoa</taxon>
        <taxon>Chordata</taxon>
        <taxon>Craniata</taxon>
        <taxon>Vertebrata</taxon>
        <taxon>Euteleostomi</taxon>
        <taxon>Mammalia</taxon>
        <taxon>Eutheria</taxon>
        <taxon>Laurasiatheria</taxon>
        <taxon>Chiroptera</taxon>
        <taxon>Yangochiroptera</taxon>
        <taxon>Vespertilionidae</taxon>
        <taxon>Myotis</taxon>
    </lineage>
</organism>
<feature type="region of interest" description="Disordered" evidence="1">
    <location>
        <begin position="88"/>
        <end position="111"/>
    </location>
</feature>
<feature type="compositionally biased region" description="Basic residues" evidence="1">
    <location>
        <begin position="260"/>
        <end position="270"/>
    </location>
</feature>
<feature type="compositionally biased region" description="Basic and acidic residues" evidence="1">
    <location>
        <begin position="374"/>
        <end position="385"/>
    </location>
</feature>
<keyword evidence="3" id="KW-1185">Reference proteome</keyword>
<dbReference type="eggNOG" id="KOG0620">
    <property type="taxonomic scope" value="Eukaryota"/>
</dbReference>
<feature type="region of interest" description="Disordered" evidence="1">
    <location>
        <begin position="350"/>
        <end position="560"/>
    </location>
</feature>
<feature type="compositionally biased region" description="Pro residues" evidence="1">
    <location>
        <begin position="480"/>
        <end position="491"/>
    </location>
</feature>
<accession>L5MEN3</accession>
<proteinExistence type="predicted"/>